<keyword evidence="4" id="KW-0479">Metal-binding</keyword>
<accession>A0ABV2TTF5</accession>
<reference evidence="5 6" key="1">
    <citation type="submission" date="2024-07" db="EMBL/GenBank/DDBJ databases">
        <title>The genome sequence of type strain Sediminicola luteus GDMCC 1.2596T.</title>
        <authorList>
            <person name="Liu Y."/>
        </authorList>
    </citation>
    <scope>NUCLEOTIDE SEQUENCE [LARGE SCALE GENOMIC DNA]</scope>
    <source>
        <strain evidence="5 6">GDMCC 1.2596</strain>
    </source>
</reference>
<dbReference type="InterPro" id="IPR037171">
    <property type="entry name" value="NagB/RpiA_transferase-like"/>
</dbReference>
<protein>
    <recommendedName>
        <fullName evidence="4">5-formyltetrahydrofolate cyclo-ligase</fullName>
        <ecNumber evidence="4">6.3.3.2</ecNumber>
    </recommendedName>
</protein>
<comment type="caution">
    <text evidence="5">The sequence shown here is derived from an EMBL/GenBank/DDBJ whole genome shotgun (WGS) entry which is preliminary data.</text>
</comment>
<dbReference type="PANTHER" id="PTHR23407">
    <property type="entry name" value="ATPASE INHIBITOR/5-FORMYLTETRAHYDROFOLATE CYCLO-LIGASE"/>
    <property type="match status" value="1"/>
</dbReference>
<dbReference type="Gene3D" id="3.40.50.10420">
    <property type="entry name" value="NagB/RpiA/CoA transferase-like"/>
    <property type="match status" value="1"/>
</dbReference>
<keyword evidence="6" id="KW-1185">Reference proteome</keyword>
<dbReference type="GO" id="GO:0030272">
    <property type="term" value="F:5-formyltetrahydrofolate cyclo-ligase activity"/>
    <property type="evidence" value="ECO:0007669"/>
    <property type="project" value="UniProtKB-EC"/>
</dbReference>
<sequence length="186" mass="21162">MLKKDLRVKILSLRNSLTTEYLSDQSLQLANTLLTLPIWNFSYYHLFLSISEKKEIDTSYILSILQGKDKNIVLPKMADDQTLKHFLLTDSTVIKHNNWGVPEPLDGIEVPTTKIDVVFIPLLAFDTKGNRVGYGKGFYDIFLKECNPDVIKIGLSLFEAEESIDDIAPDDVPLDYCITPNKVYSF</sequence>
<evidence type="ECO:0000256" key="4">
    <source>
        <dbReference type="RuleBase" id="RU361279"/>
    </source>
</evidence>
<comment type="catalytic activity">
    <reaction evidence="4">
        <text>(6S)-5-formyl-5,6,7,8-tetrahydrofolate + ATP = (6R)-5,10-methenyltetrahydrofolate + ADP + phosphate</text>
        <dbReference type="Rhea" id="RHEA:10488"/>
        <dbReference type="ChEBI" id="CHEBI:30616"/>
        <dbReference type="ChEBI" id="CHEBI:43474"/>
        <dbReference type="ChEBI" id="CHEBI:57455"/>
        <dbReference type="ChEBI" id="CHEBI:57457"/>
        <dbReference type="ChEBI" id="CHEBI:456216"/>
        <dbReference type="EC" id="6.3.3.2"/>
    </reaction>
</comment>
<dbReference type="NCBIfam" id="TIGR02727">
    <property type="entry name" value="MTHFS_bact"/>
    <property type="match status" value="1"/>
</dbReference>
<keyword evidence="3 4" id="KW-0067">ATP-binding</keyword>
<dbReference type="Proteomes" id="UP001549773">
    <property type="component" value="Unassembled WGS sequence"/>
</dbReference>
<dbReference type="EC" id="6.3.3.2" evidence="4"/>
<dbReference type="InterPro" id="IPR024185">
    <property type="entry name" value="FTHF_cligase-like_sf"/>
</dbReference>
<dbReference type="RefSeq" id="WP_354617394.1">
    <property type="nucleotide sequence ID" value="NZ_JBEWYP010000002.1"/>
</dbReference>
<dbReference type="PANTHER" id="PTHR23407:SF1">
    <property type="entry name" value="5-FORMYLTETRAHYDROFOLATE CYCLO-LIGASE"/>
    <property type="match status" value="1"/>
</dbReference>
<evidence type="ECO:0000256" key="3">
    <source>
        <dbReference type="ARBA" id="ARBA00022840"/>
    </source>
</evidence>
<evidence type="ECO:0000256" key="1">
    <source>
        <dbReference type="ARBA" id="ARBA00010638"/>
    </source>
</evidence>
<organism evidence="5 6">
    <name type="scientific">Sediminicola luteus</name>
    <dbReference type="NCBI Taxonomy" id="319238"/>
    <lineage>
        <taxon>Bacteria</taxon>
        <taxon>Pseudomonadati</taxon>
        <taxon>Bacteroidota</taxon>
        <taxon>Flavobacteriia</taxon>
        <taxon>Flavobacteriales</taxon>
        <taxon>Flavobacteriaceae</taxon>
        <taxon>Sediminicola</taxon>
    </lineage>
</organism>
<keyword evidence="5" id="KW-0436">Ligase</keyword>
<dbReference type="InterPro" id="IPR002698">
    <property type="entry name" value="FTHF_cligase"/>
</dbReference>
<dbReference type="SUPFAM" id="SSF100950">
    <property type="entry name" value="NagB/RpiA/CoA transferase-like"/>
    <property type="match status" value="1"/>
</dbReference>
<evidence type="ECO:0000256" key="2">
    <source>
        <dbReference type="ARBA" id="ARBA00022741"/>
    </source>
</evidence>
<keyword evidence="4" id="KW-0460">Magnesium</keyword>
<name>A0ABV2TTF5_9FLAO</name>
<comment type="similarity">
    <text evidence="1 4">Belongs to the 5-formyltetrahydrofolate cyclo-ligase family.</text>
</comment>
<dbReference type="Pfam" id="PF01812">
    <property type="entry name" value="5-FTHF_cyc-lig"/>
    <property type="match status" value="1"/>
</dbReference>
<gene>
    <name evidence="5" type="ORF">ABXZ32_04075</name>
</gene>
<evidence type="ECO:0000313" key="6">
    <source>
        <dbReference type="Proteomes" id="UP001549773"/>
    </source>
</evidence>
<comment type="cofactor">
    <cofactor evidence="4">
        <name>Mg(2+)</name>
        <dbReference type="ChEBI" id="CHEBI:18420"/>
    </cofactor>
</comment>
<proteinExistence type="inferred from homology"/>
<dbReference type="EMBL" id="JBEWYP010000002">
    <property type="protein sequence ID" value="MET7028556.1"/>
    <property type="molecule type" value="Genomic_DNA"/>
</dbReference>
<dbReference type="PIRSF" id="PIRSF006806">
    <property type="entry name" value="FTHF_cligase"/>
    <property type="match status" value="1"/>
</dbReference>
<evidence type="ECO:0000313" key="5">
    <source>
        <dbReference type="EMBL" id="MET7028556.1"/>
    </source>
</evidence>
<keyword evidence="2 4" id="KW-0547">Nucleotide-binding</keyword>